<evidence type="ECO:0000313" key="2">
    <source>
        <dbReference type="Proteomes" id="UP000219042"/>
    </source>
</evidence>
<sequence length="220" mass="25113">MAFRADEEIHDGKESAKRYLLSNLTDLSDVEKAKSSVFLENLFEELGPIIDWYPEWHPLINTNKRKREVIVPHRDCGYEGLDHSVFFAHGFITCPYDDGQKVIDSVEELKSTGAFIKAERINVKLYNSSATPIKVTCHWYGDIHQDGTISLPTVMPLLLDKAIQYSKYSDFSESWETITPYLLGKPHGKRSSLFVNQETGQAIKKVWELLVKSGMFGPNR</sequence>
<keyword evidence="2" id="KW-1185">Reference proteome</keyword>
<protein>
    <submittedName>
        <fullName evidence="1">Uncharacterized protein</fullName>
    </submittedName>
</protein>
<dbReference type="AlphaFoldDB" id="A0A240E8Q4"/>
<accession>A0A240E8Q4</accession>
<organism evidence="1 2">
    <name type="scientific">Acinetobacter puyangensis</name>
    <dbReference type="NCBI Taxonomy" id="1096779"/>
    <lineage>
        <taxon>Bacteria</taxon>
        <taxon>Pseudomonadati</taxon>
        <taxon>Pseudomonadota</taxon>
        <taxon>Gammaproteobacteria</taxon>
        <taxon>Moraxellales</taxon>
        <taxon>Moraxellaceae</taxon>
        <taxon>Acinetobacter</taxon>
    </lineage>
</organism>
<dbReference type="Proteomes" id="UP000219042">
    <property type="component" value="Unassembled WGS sequence"/>
</dbReference>
<dbReference type="RefSeq" id="WP_097078503.1">
    <property type="nucleotide sequence ID" value="NZ_BAABHT010000003.1"/>
</dbReference>
<dbReference type="EMBL" id="OANT01000002">
    <property type="protein sequence ID" value="SNX44260.1"/>
    <property type="molecule type" value="Genomic_DNA"/>
</dbReference>
<dbReference type="OrthoDB" id="9133937at2"/>
<evidence type="ECO:0000313" key="1">
    <source>
        <dbReference type="EMBL" id="SNX44260.1"/>
    </source>
</evidence>
<proteinExistence type="predicted"/>
<name>A0A240E8Q4_9GAMM</name>
<gene>
    <name evidence="1" type="ORF">SAMN05421731_102421</name>
</gene>
<reference evidence="2" key="1">
    <citation type="submission" date="2016-09" db="EMBL/GenBank/DDBJ databases">
        <authorList>
            <person name="Varghese N."/>
            <person name="Submissions S."/>
        </authorList>
    </citation>
    <scope>NUCLEOTIDE SEQUENCE [LARGE SCALE GENOMIC DNA]</scope>
    <source>
        <strain evidence="2">ANC 4466</strain>
    </source>
</reference>